<dbReference type="AlphaFoldDB" id="A0A1N6YHL5"/>
<keyword evidence="3" id="KW-1185">Reference proteome</keyword>
<accession>A0A1N6YHL5</accession>
<dbReference type="Proteomes" id="UP000186914">
    <property type="component" value="Unassembled WGS sequence"/>
</dbReference>
<proteinExistence type="predicted"/>
<name>A0A1N6YHL5_9EURY</name>
<gene>
    <name evidence="2" type="ORF">SAMN05421858_1571</name>
</gene>
<feature type="region of interest" description="Disordered" evidence="1">
    <location>
        <begin position="1"/>
        <end position="24"/>
    </location>
</feature>
<evidence type="ECO:0000313" key="3">
    <source>
        <dbReference type="Proteomes" id="UP000186914"/>
    </source>
</evidence>
<evidence type="ECO:0008006" key="4">
    <source>
        <dbReference type="Google" id="ProtNLM"/>
    </source>
</evidence>
<protein>
    <recommendedName>
        <fullName evidence="4">PRC-barrel domain-containing protein</fullName>
    </recommendedName>
</protein>
<evidence type="ECO:0000313" key="2">
    <source>
        <dbReference type="EMBL" id="SIR14063.1"/>
    </source>
</evidence>
<feature type="compositionally biased region" description="Low complexity" evidence="1">
    <location>
        <begin position="9"/>
        <end position="19"/>
    </location>
</feature>
<reference evidence="3" key="1">
    <citation type="submission" date="2017-01" db="EMBL/GenBank/DDBJ databases">
        <authorList>
            <person name="Varghese N."/>
            <person name="Submissions S."/>
        </authorList>
    </citation>
    <scope>NUCLEOTIDE SEQUENCE [LARGE SCALE GENOMIC DNA]</scope>
    <source>
        <strain evidence="3">CGMCC 1.7737</strain>
    </source>
</reference>
<dbReference type="EMBL" id="FTNO01000001">
    <property type="protein sequence ID" value="SIR14063.1"/>
    <property type="molecule type" value="Genomic_DNA"/>
</dbReference>
<evidence type="ECO:0000256" key="1">
    <source>
        <dbReference type="SAM" id="MobiDB-lite"/>
    </source>
</evidence>
<sequence>MATTDNGSAITTAMATTQITDDDEGKKVVDQTGDEVGIVEEVRHGTAHINPSPGITDKVKSKLGWGDTGEDTYPLQEEMVDSITDDEVRLSQ</sequence>
<organism evidence="2 3">
    <name type="scientific">Haladaptatus litoreus</name>
    <dbReference type="NCBI Taxonomy" id="553468"/>
    <lineage>
        <taxon>Archaea</taxon>
        <taxon>Methanobacteriati</taxon>
        <taxon>Methanobacteriota</taxon>
        <taxon>Stenosarchaea group</taxon>
        <taxon>Halobacteria</taxon>
        <taxon>Halobacteriales</taxon>
        <taxon>Haladaptataceae</taxon>
        <taxon>Haladaptatus</taxon>
    </lineage>
</organism>
<dbReference type="RefSeq" id="WP_245799953.1">
    <property type="nucleotide sequence ID" value="NZ_FTNO01000001.1"/>
</dbReference>